<comment type="caution">
    <text evidence="1">The sequence shown here is derived from an EMBL/GenBank/DDBJ whole genome shotgun (WGS) entry which is preliminary data.</text>
</comment>
<protein>
    <submittedName>
        <fullName evidence="1">Uncharacterized protein</fullName>
    </submittedName>
</protein>
<dbReference type="EMBL" id="JASVDY010000001">
    <property type="protein sequence ID" value="MDV2468424.1"/>
    <property type="molecule type" value="Genomic_DNA"/>
</dbReference>
<evidence type="ECO:0000313" key="1">
    <source>
        <dbReference type="EMBL" id="MDV2468424.1"/>
    </source>
</evidence>
<dbReference type="RefSeq" id="WP_317082451.1">
    <property type="nucleotide sequence ID" value="NZ_JASVDY010000001.1"/>
</dbReference>
<proteinExistence type="predicted"/>
<gene>
    <name evidence="1" type="ORF">QR674_05450</name>
</gene>
<reference evidence="1 2" key="1">
    <citation type="submission" date="2023-06" db="EMBL/GenBank/DDBJ databases">
        <title>Genomic Analysis of Acinetobacter Strains Recovered from South Australian Aquatic Samples provides Insights into the Circulation of Antibiotic Resistance determinants in the Environment.</title>
        <authorList>
            <person name="Tobin L."/>
            <person name="Jarocki V.M."/>
            <person name="Kenyon J."/>
            <person name="Drigo B."/>
            <person name="Donner E."/>
            <person name="Djordjevic S.P."/>
            <person name="Hamidian M."/>
        </authorList>
    </citation>
    <scope>NUCLEOTIDE SEQUENCE [LARGE SCALE GENOMIC DNA]</scope>
    <source>
        <strain evidence="1 2">SAAc652</strain>
    </source>
</reference>
<organism evidence="1 2">
    <name type="scientific">Acinetobacter chinensis</name>
    <dbReference type="NCBI Taxonomy" id="2004650"/>
    <lineage>
        <taxon>Bacteria</taxon>
        <taxon>Pseudomonadati</taxon>
        <taxon>Pseudomonadota</taxon>
        <taxon>Gammaproteobacteria</taxon>
        <taxon>Moraxellales</taxon>
        <taxon>Moraxellaceae</taxon>
        <taxon>Acinetobacter</taxon>
    </lineage>
</organism>
<dbReference type="Proteomes" id="UP001278188">
    <property type="component" value="Unassembled WGS sequence"/>
</dbReference>
<sequence>MCSIESNEEIFILYVPPNMWGEYIYYKLKDNMIEKCSIDEVEKKPERILGFYSNFYTWSLEKQDAAIFLYNDIYVLFYNKEYTKLTQDNIGIKHFFNFSKITIKSKSSQPIIIKILTPPLRYLSNDGMFPEMVEPFISELKDIIYSYSERKEIYNTLSRKFHD</sequence>
<name>A0ABU3WDD2_9GAMM</name>
<keyword evidence="2" id="KW-1185">Reference proteome</keyword>
<accession>A0ABU3WDD2</accession>
<evidence type="ECO:0000313" key="2">
    <source>
        <dbReference type="Proteomes" id="UP001278188"/>
    </source>
</evidence>